<dbReference type="InterPro" id="IPR051379">
    <property type="entry name" value="C-type_Lectin_Receptor_IMM"/>
</dbReference>
<dbReference type="PANTHER" id="PTHR46746:SF9">
    <property type="entry name" value="CD209 ANTIGEN-LIKE PROTEIN C-LIKE"/>
    <property type="match status" value="1"/>
</dbReference>
<organism evidence="6 7">
    <name type="scientific">Etheostoma spectabile</name>
    <name type="common">orangethroat darter</name>
    <dbReference type="NCBI Taxonomy" id="54343"/>
    <lineage>
        <taxon>Eukaryota</taxon>
        <taxon>Metazoa</taxon>
        <taxon>Chordata</taxon>
        <taxon>Craniata</taxon>
        <taxon>Vertebrata</taxon>
        <taxon>Euteleostomi</taxon>
        <taxon>Actinopterygii</taxon>
        <taxon>Neopterygii</taxon>
        <taxon>Teleostei</taxon>
        <taxon>Neoteleostei</taxon>
        <taxon>Acanthomorphata</taxon>
        <taxon>Eupercaria</taxon>
        <taxon>Perciformes</taxon>
        <taxon>Percoidei</taxon>
        <taxon>Percidae</taxon>
        <taxon>Etheostomatinae</taxon>
        <taxon>Etheostoma</taxon>
    </lineage>
</organism>
<evidence type="ECO:0000313" key="7">
    <source>
        <dbReference type="Proteomes" id="UP000327493"/>
    </source>
</evidence>
<evidence type="ECO:0000256" key="1">
    <source>
        <dbReference type="ARBA" id="ARBA00022734"/>
    </source>
</evidence>
<proteinExistence type="predicted"/>
<dbReference type="CDD" id="cd03590">
    <property type="entry name" value="CLECT_DC-SIGN_like"/>
    <property type="match status" value="1"/>
</dbReference>
<dbReference type="PANTHER" id="PTHR46746">
    <property type="entry name" value="KILLER CELL LECTIN-LIKE RECEPTOR SUBFAMILY F MEMBER 2"/>
    <property type="match status" value="1"/>
</dbReference>
<keyword evidence="1" id="KW-0430">Lectin</keyword>
<dbReference type="Gene3D" id="3.10.100.10">
    <property type="entry name" value="Mannose-Binding Protein A, subunit A"/>
    <property type="match status" value="1"/>
</dbReference>
<keyword evidence="4" id="KW-1133">Transmembrane helix</keyword>
<evidence type="ECO:0000259" key="5">
    <source>
        <dbReference type="PROSITE" id="PS50041"/>
    </source>
</evidence>
<dbReference type="InterPro" id="IPR033989">
    <property type="entry name" value="CD209-like_CTLD"/>
</dbReference>
<keyword evidence="2" id="KW-1015">Disulfide bond</keyword>
<keyword evidence="4" id="KW-0472">Membrane</keyword>
<accession>A0A5J5DI71</accession>
<protein>
    <recommendedName>
        <fullName evidence="5">C-type lectin domain-containing protein</fullName>
    </recommendedName>
</protein>
<reference evidence="6 7" key="1">
    <citation type="submission" date="2019-08" db="EMBL/GenBank/DDBJ databases">
        <title>A chromosome-level genome assembly, high-density linkage maps, and genome scans reveal the genomic architecture of hybrid incompatibilities underlying speciation via character displacement in darters (Percidae: Etheostominae).</title>
        <authorList>
            <person name="Moran R.L."/>
            <person name="Catchen J.M."/>
            <person name="Fuller R.C."/>
        </authorList>
    </citation>
    <scope>NUCLEOTIDE SEQUENCE [LARGE SCALE GENOMIC DNA]</scope>
    <source>
        <strain evidence="6">EspeVRDwgs_2016</strain>
        <tissue evidence="6">Muscle</tissue>
    </source>
</reference>
<dbReference type="InterPro" id="IPR001304">
    <property type="entry name" value="C-type_lectin-like"/>
</dbReference>
<evidence type="ECO:0000256" key="2">
    <source>
        <dbReference type="ARBA" id="ARBA00023157"/>
    </source>
</evidence>
<comment type="caution">
    <text evidence="6">The sequence shown here is derived from an EMBL/GenBank/DDBJ whole genome shotgun (WGS) entry which is preliminary data.</text>
</comment>
<feature type="non-terminal residue" evidence="6">
    <location>
        <position position="212"/>
    </location>
</feature>
<feature type="region of interest" description="Disordered" evidence="3">
    <location>
        <begin position="1"/>
        <end position="24"/>
    </location>
</feature>
<keyword evidence="7" id="KW-1185">Reference proteome</keyword>
<dbReference type="Proteomes" id="UP000327493">
    <property type="component" value="Chromosome 5"/>
</dbReference>
<dbReference type="Pfam" id="PF00059">
    <property type="entry name" value="Lectin_C"/>
    <property type="match status" value="1"/>
</dbReference>
<dbReference type="SUPFAM" id="SSF56436">
    <property type="entry name" value="C-type lectin-like"/>
    <property type="match status" value="1"/>
</dbReference>
<evidence type="ECO:0000256" key="4">
    <source>
        <dbReference type="SAM" id="Phobius"/>
    </source>
</evidence>
<dbReference type="AlphaFoldDB" id="A0A5J5DI71"/>
<gene>
    <name evidence="6" type="ORF">FQN60_018497</name>
</gene>
<evidence type="ECO:0000256" key="3">
    <source>
        <dbReference type="SAM" id="MobiDB-lite"/>
    </source>
</evidence>
<dbReference type="InterPro" id="IPR016187">
    <property type="entry name" value="CTDL_fold"/>
</dbReference>
<keyword evidence="4" id="KW-0812">Transmembrane</keyword>
<feature type="compositionally biased region" description="Polar residues" evidence="3">
    <location>
        <begin position="14"/>
        <end position="23"/>
    </location>
</feature>
<dbReference type="GO" id="GO:0030246">
    <property type="term" value="F:carbohydrate binding"/>
    <property type="evidence" value="ECO:0007669"/>
    <property type="project" value="UniProtKB-KW"/>
</dbReference>
<feature type="transmembrane region" description="Helical" evidence="4">
    <location>
        <begin position="29"/>
        <end position="51"/>
    </location>
</feature>
<dbReference type="SMART" id="SM00034">
    <property type="entry name" value="CLECT"/>
    <property type="match status" value="1"/>
</dbReference>
<dbReference type="EMBL" id="VOFY01000005">
    <property type="protein sequence ID" value="KAA8593042.1"/>
    <property type="molecule type" value="Genomic_DNA"/>
</dbReference>
<dbReference type="PROSITE" id="PS50041">
    <property type="entry name" value="C_TYPE_LECTIN_2"/>
    <property type="match status" value="1"/>
</dbReference>
<dbReference type="InterPro" id="IPR016186">
    <property type="entry name" value="C-type_lectin-like/link_sf"/>
</dbReference>
<feature type="domain" description="C-type lectin" evidence="5">
    <location>
        <begin position="103"/>
        <end position="212"/>
    </location>
</feature>
<evidence type="ECO:0000313" key="6">
    <source>
        <dbReference type="EMBL" id="KAA8593042.1"/>
    </source>
</evidence>
<name>A0A5J5DI71_9PERO</name>
<sequence>MEPIYANSYIPKPRSSTNQSGPRSSERRFHGAVVLCLGLLNVFLLAGLIGLDFDSVQRLQASDHMLSSLTTERDWLNANLTEMTKELNRNPCPAEWRMSSCACYLLSAESGSWEDGRDDCSQRGAHLVKFLSNFTKNETQAWIGLTDKAEEGTWKWINEAPLSVKYWQESQPDNGGGHSHLGEEDCAHIKITGGKSTQNWNDLLCKTSLKWI</sequence>